<protein>
    <recommendedName>
        <fullName evidence="4">SAP domain-containing protein</fullName>
    </recommendedName>
</protein>
<name>A0A6A6J759_9PLEO</name>
<accession>A0A6A6J759</accession>
<gene>
    <name evidence="2" type="ORF">BU26DRAFT_513986</name>
</gene>
<evidence type="ECO:0000313" key="2">
    <source>
        <dbReference type="EMBL" id="KAF2257283.1"/>
    </source>
</evidence>
<sequence>MPPSKKQKISKDSSVPTREDDASASTPHESNDEGRDVKSIPLHEYICIHRPHFDLEAENRTLGDDELEGELGEKYVKIFEEEKASGKILQPAADNKEWKWVMMWESWKMFCDWRRRAKYCDPDNFGMYICNDWYGWGLQELMENLMLKFDAKLRAKGEDSFKEMWAAISTLALWLNEDEMGPFINNEDGDKVKALTGLMGCALLTALAALEDGGELKPDSKFLDLPLVISSFLEWAHDLDAYGIDEDAVEWRTHAVAYFTKAGLDVEKGVYGTAKLLEMLKEDGDGDGVNAAGKSDKDPWGWAKRLRAYKRDHGTPNIGGSRHDITRMSRKERAQYAFDGKDPLKDISAKDLKEGNLDFV</sequence>
<organism evidence="2 3">
    <name type="scientific">Trematosphaeria pertusa</name>
    <dbReference type="NCBI Taxonomy" id="390896"/>
    <lineage>
        <taxon>Eukaryota</taxon>
        <taxon>Fungi</taxon>
        <taxon>Dikarya</taxon>
        <taxon>Ascomycota</taxon>
        <taxon>Pezizomycotina</taxon>
        <taxon>Dothideomycetes</taxon>
        <taxon>Pleosporomycetidae</taxon>
        <taxon>Pleosporales</taxon>
        <taxon>Massarineae</taxon>
        <taxon>Trematosphaeriaceae</taxon>
        <taxon>Trematosphaeria</taxon>
    </lineage>
</organism>
<reference evidence="2" key="1">
    <citation type="journal article" date="2020" name="Stud. Mycol.">
        <title>101 Dothideomycetes genomes: a test case for predicting lifestyles and emergence of pathogens.</title>
        <authorList>
            <person name="Haridas S."/>
            <person name="Albert R."/>
            <person name="Binder M."/>
            <person name="Bloem J."/>
            <person name="Labutti K."/>
            <person name="Salamov A."/>
            <person name="Andreopoulos B."/>
            <person name="Baker S."/>
            <person name="Barry K."/>
            <person name="Bills G."/>
            <person name="Bluhm B."/>
            <person name="Cannon C."/>
            <person name="Castanera R."/>
            <person name="Culley D."/>
            <person name="Daum C."/>
            <person name="Ezra D."/>
            <person name="Gonzalez J."/>
            <person name="Henrissat B."/>
            <person name="Kuo A."/>
            <person name="Liang C."/>
            <person name="Lipzen A."/>
            <person name="Lutzoni F."/>
            <person name="Magnuson J."/>
            <person name="Mondo S."/>
            <person name="Nolan M."/>
            <person name="Ohm R."/>
            <person name="Pangilinan J."/>
            <person name="Park H.-J."/>
            <person name="Ramirez L."/>
            <person name="Alfaro M."/>
            <person name="Sun H."/>
            <person name="Tritt A."/>
            <person name="Yoshinaga Y."/>
            <person name="Zwiers L.-H."/>
            <person name="Turgeon B."/>
            <person name="Goodwin S."/>
            <person name="Spatafora J."/>
            <person name="Crous P."/>
            <person name="Grigoriev I."/>
        </authorList>
    </citation>
    <scope>NUCLEOTIDE SEQUENCE</scope>
    <source>
        <strain evidence="2">CBS 122368</strain>
    </source>
</reference>
<evidence type="ECO:0000313" key="3">
    <source>
        <dbReference type="Proteomes" id="UP000800094"/>
    </source>
</evidence>
<keyword evidence="3" id="KW-1185">Reference proteome</keyword>
<dbReference type="GeneID" id="54581059"/>
<dbReference type="AlphaFoldDB" id="A0A6A6J759"/>
<proteinExistence type="predicted"/>
<dbReference type="RefSeq" id="XP_033692287.1">
    <property type="nucleotide sequence ID" value="XM_033827729.1"/>
</dbReference>
<evidence type="ECO:0008006" key="4">
    <source>
        <dbReference type="Google" id="ProtNLM"/>
    </source>
</evidence>
<dbReference type="Proteomes" id="UP000800094">
    <property type="component" value="Unassembled WGS sequence"/>
</dbReference>
<dbReference type="OrthoDB" id="10037289at2759"/>
<feature type="region of interest" description="Disordered" evidence="1">
    <location>
        <begin position="1"/>
        <end position="35"/>
    </location>
</feature>
<dbReference type="EMBL" id="ML987189">
    <property type="protein sequence ID" value="KAF2257283.1"/>
    <property type="molecule type" value="Genomic_DNA"/>
</dbReference>
<evidence type="ECO:0000256" key="1">
    <source>
        <dbReference type="SAM" id="MobiDB-lite"/>
    </source>
</evidence>